<accession>A0AAV5TIZ5</accession>
<comment type="similarity">
    <text evidence="1">Belongs to the UDP-glycosyltransferase family.</text>
</comment>
<evidence type="ECO:0000256" key="3">
    <source>
        <dbReference type="ARBA" id="ARBA00022676"/>
    </source>
</evidence>
<evidence type="ECO:0000256" key="6">
    <source>
        <dbReference type="ARBA" id="ARBA00047475"/>
    </source>
</evidence>
<evidence type="ECO:0000256" key="5">
    <source>
        <dbReference type="ARBA" id="ARBA00022729"/>
    </source>
</evidence>
<comment type="caution">
    <text evidence="7">The sequence shown here is derived from an EMBL/GenBank/DDBJ whole genome shotgun (WGS) entry which is preliminary data.</text>
</comment>
<dbReference type="AlphaFoldDB" id="A0AAV5TIZ5"/>
<feature type="non-terminal residue" evidence="7">
    <location>
        <position position="103"/>
    </location>
</feature>
<dbReference type="EMBL" id="BTSX01000004">
    <property type="protein sequence ID" value="GMS94363.1"/>
    <property type="molecule type" value="Genomic_DNA"/>
</dbReference>
<evidence type="ECO:0000256" key="2">
    <source>
        <dbReference type="ARBA" id="ARBA00012544"/>
    </source>
</evidence>
<evidence type="ECO:0000256" key="4">
    <source>
        <dbReference type="ARBA" id="ARBA00022679"/>
    </source>
</evidence>
<dbReference type="InterPro" id="IPR002213">
    <property type="entry name" value="UDP_glucos_trans"/>
</dbReference>
<keyword evidence="5" id="KW-0732">Signal</keyword>
<dbReference type="GO" id="GO:0015020">
    <property type="term" value="F:glucuronosyltransferase activity"/>
    <property type="evidence" value="ECO:0007669"/>
    <property type="project" value="UniProtKB-EC"/>
</dbReference>
<feature type="non-terminal residue" evidence="7">
    <location>
        <position position="1"/>
    </location>
</feature>
<sequence>PDVREIVKNVSIDFTNSHPLLEEPRPISHRIRYIGGVGLPKPKQLKKELNNLLDLSNKGNVLFSFGTQVGPEKITEDQQEIFINTFKRFPEYNFFWKFDGKTQ</sequence>
<dbReference type="Gene3D" id="3.40.50.2000">
    <property type="entry name" value="Glycogen Phosphorylase B"/>
    <property type="match status" value="1"/>
</dbReference>
<dbReference type="EC" id="2.4.1.17" evidence="2"/>
<evidence type="ECO:0000313" key="7">
    <source>
        <dbReference type="EMBL" id="GMS94363.1"/>
    </source>
</evidence>
<organism evidence="7 8">
    <name type="scientific">Pristionchus entomophagus</name>
    <dbReference type="NCBI Taxonomy" id="358040"/>
    <lineage>
        <taxon>Eukaryota</taxon>
        <taxon>Metazoa</taxon>
        <taxon>Ecdysozoa</taxon>
        <taxon>Nematoda</taxon>
        <taxon>Chromadorea</taxon>
        <taxon>Rhabditida</taxon>
        <taxon>Rhabditina</taxon>
        <taxon>Diplogasteromorpha</taxon>
        <taxon>Diplogasteroidea</taxon>
        <taxon>Neodiplogasteridae</taxon>
        <taxon>Pristionchus</taxon>
    </lineage>
</organism>
<name>A0AAV5TIZ5_9BILA</name>
<dbReference type="Proteomes" id="UP001432027">
    <property type="component" value="Unassembled WGS sequence"/>
</dbReference>
<gene>
    <name evidence="7" type="ORF">PENTCL1PPCAC_16538</name>
</gene>
<keyword evidence="4" id="KW-0808">Transferase</keyword>
<proteinExistence type="inferred from homology"/>
<dbReference type="SUPFAM" id="SSF53756">
    <property type="entry name" value="UDP-Glycosyltransferase/glycogen phosphorylase"/>
    <property type="match status" value="1"/>
</dbReference>
<evidence type="ECO:0000256" key="1">
    <source>
        <dbReference type="ARBA" id="ARBA00009995"/>
    </source>
</evidence>
<comment type="catalytic activity">
    <reaction evidence="6">
        <text>glucuronate acceptor + UDP-alpha-D-glucuronate = acceptor beta-D-glucuronoside + UDP + H(+)</text>
        <dbReference type="Rhea" id="RHEA:21032"/>
        <dbReference type="ChEBI" id="CHEBI:15378"/>
        <dbReference type="ChEBI" id="CHEBI:58052"/>
        <dbReference type="ChEBI" id="CHEBI:58223"/>
        <dbReference type="ChEBI" id="CHEBI:132367"/>
        <dbReference type="ChEBI" id="CHEBI:132368"/>
        <dbReference type="EC" id="2.4.1.17"/>
    </reaction>
</comment>
<keyword evidence="3" id="KW-0328">Glycosyltransferase</keyword>
<dbReference type="InterPro" id="IPR050271">
    <property type="entry name" value="UDP-glycosyltransferase"/>
</dbReference>
<reference evidence="7" key="1">
    <citation type="submission" date="2023-10" db="EMBL/GenBank/DDBJ databases">
        <title>Genome assembly of Pristionchus species.</title>
        <authorList>
            <person name="Yoshida K."/>
            <person name="Sommer R.J."/>
        </authorList>
    </citation>
    <scope>NUCLEOTIDE SEQUENCE</scope>
    <source>
        <strain evidence="7">RS0144</strain>
    </source>
</reference>
<dbReference type="PANTHER" id="PTHR48043:SF154">
    <property type="entry name" value="GLUCURONOSYLTRANSFERASE"/>
    <property type="match status" value="1"/>
</dbReference>
<evidence type="ECO:0000313" key="8">
    <source>
        <dbReference type="Proteomes" id="UP001432027"/>
    </source>
</evidence>
<dbReference type="Pfam" id="PF00201">
    <property type="entry name" value="UDPGT"/>
    <property type="match status" value="1"/>
</dbReference>
<keyword evidence="8" id="KW-1185">Reference proteome</keyword>
<protein>
    <recommendedName>
        <fullName evidence="2">glucuronosyltransferase</fullName>
        <ecNumber evidence="2">2.4.1.17</ecNumber>
    </recommendedName>
</protein>
<dbReference type="PANTHER" id="PTHR48043">
    <property type="entry name" value="EG:EG0003.4 PROTEIN-RELATED"/>
    <property type="match status" value="1"/>
</dbReference>